<reference evidence="9" key="1">
    <citation type="submission" date="2023-11" db="EMBL/GenBank/DDBJ databases">
        <authorList>
            <person name="Alioto T."/>
            <person name="Alioto T."/>
            <person name="Gomez Garrido J."/>
        </authorList>
    </citation>
    <scope>NUCLEOTIDE SEQUENCE</scope>
</reference>
<proteinExistence type="inferred from homology"/>
<evidence type="ECO:0000256" key="7">
    <source>
        <dbReference type="RuleBase" id="RU000461"/>
    </source>
</evidence>
<gene>
    <name evidence="9" type="ORF">LECACI_7A009972</name>
</gene>
<keyword evidence="4 7" id="KW-0560">Oxidoreductase</keyword>
<name>A0AAI8Z964_9PEZI</name>
<dbReference type="Gene3D" id="1.10.630.10">
    <property type="entry name" value="Cytochrome P450"/>
    <property type="match status" value="1"/>
</dbReference>
<dbReference type="EMBL" id="CAVMBE010000138">
    <property type="protein sequence ID" value="CAK4034814.1"/>
    <property type="molecule type" value="Genomic_DNA"/>
</dbReference>
<keyword evidence="8" id="KW-1133">Transmembrane helix</keyword>
<keyword evidence="7" id="KW-0503">Monooxygenase</keyword>
<dbReference type="PRINTS" id="PR00385">
    <property type="entry name" value="P450"/>
</dbReference>
<dbReference type="InterPro" id="IPR036396">
    <property type="entry name" value="Cyt_P450_sf"/>
</dbReference>
<dbReference type="AlphaFoldDB" id="A0AAI8Z964"/>
<dbReference type="GO" id="GO:0004497">
    <property type="term" value="F:monooxygenase activity"/>
    <property type="evidence" value="ECO:0007669"/>
    <property type="project" value="UniProtKB-KW"/>
</dbReference>
<feature type="transmembrane region" description="Helical" evidence="8">
    <location>
        <begin position="9"/>
        <end position="28"/>
    </location>
</feature>
<dbReference type="PANTHER" id="PTHR46206">
    <property type="entry name" value="CYTOCHROME P450"/>
    <property type="match status" value="1"/>
</dbReference>
<keyword evidence="10" id="KW-1185">Reference proteome</keyword>
<keyword evidence="6 7" id="KW-0349">Heme</keyword>
<feature type="binding site" description="axial binding residue" evidence="6">
    <location>
        <position position="442"/>
    </location>
    <ligand>
        <name>heme</name>
        <dbReference type="ChEBI" id="CHEBI:30413"/>
    </ligand>
    <ligandPart>
        <name>Fe</name>
        <dbReference type="ChEBI" id="CHEBI:18248"/>
    </ligandPart>
</feature>
<accession>A0AAI8Z964</accession>
<dbReference type="GO" id="GO:0005506">
    <property type="term" value="F:iron ion binding"/>
    <property type="evidence" value="ECO:0007669"/>
    <property type="project" value="InterPro"/>
</dbReference>
<dbReference type="Pfam" id="PF00067">
    <property type="entry name" value="p450"/>
    <property type="match status" value="1"/>
</dbReference>
<dbReference type="SUPFAM" id="SSF48264">
    <property type="entry name" value="Cytochrome P450"/>
    <property type="match status" value="1"/>
</dbReference>
<comment type="similarity">
    <text evidence="2 7">Belongs to the cytochrome P450 family.</text>
</comment>
<evidence type="ECO:0000313" key="9">
    <source>
        <dbReference type="EMBL" id="CAK4034814.1"/>
    </source>
</evidence>
<evidence type="ECO:0000256" key="2">
    <source>
        <dbReference type="ARBA" id="ARBA00010617"/>
    </source>
</evidence>
<evidence type="ECO:0000313" key="10">
    <source>
        <dbReference type="Proteomes" id="UP001296104"/>
    </source>
</evidence>
<keyword evidence="8" id="KW-0472">Membrane</keyword>
<dbReference type="GO" id="GO:0016705">
    <property type="term" value="F:oxidoreductase activity, acting on paired donors, with incorporation or reduction of molecular oxygen"/>
    <property type="evidence" value="ECO:0007669"/>
    <property type="project" value="InterPro"/>
</dbReference>
<dbReference type="InterPro" id="IPR001128">
    <property type="entry name" value="Cyt_P450"/>
</dbReference>
<dbReference type="PROSITE" id="PS00086">
    <property type="entry name" value="CYTOCHROME_P450"/>
    <property type="match status" value="1"/>
</dbReference>
<evidence type="ECO:0000256" key="1">
    <source>
        <dbReference type="ARBA" id="ARBA00001971"/>
    </source>
</evidence>
<comment type="caution">
    <text evidence="9">The sequence shown here is derived from an EMBL/GenBank/DDBJ whole genome shotgun (WGS) entry which is preliminary data.</text>
</comment>
<sequence>MNELGLDRLTLTVAALAVGAAVLIALIASKKDPLRHIPLAGTGSRRARVKQYHHDAKRIYEEACKQFKSLFRVATPEGDYVLVPYDLLDEYNSVPESVFSPHAPFDQFVEKYLTDINITSRALIFSVRQDLTPSLGKITPALSSVAENAVISQLPPCDEWTEVDLHHALISQVTIVSGWVFVGPEYCHTKEYKDLAAAYAADAFGGPKMLQAFPSWLRPLAAPFLPPLRRVKRFHQRILDLLGPGIERRRKQIAENEARSADMLDWLIKNAHRFPHDISSDYDIARVQQSLSAVAIHTTALTAVATLYDLSCEPKIMEDVRSEIGEVLQRNGGQMTSRALYEMKLLDAVCKESQRLNPADLLSARRKVMKPYTFSDGVEVPVGAMLAVPVYTYARDPAQFPQPDTFDPYRFTRLRENGSNDHLQFASVTNGTMAFGCGKHACPGRFFAALEIKLLVIHLLQAFDFKAIPEADGVVRRYRNMEYDSMNMPDVTKKLLFKKRVS</sequence>
<evidence type="ECO:0000256" key="5">
    <source>
        <dbReference type="ARBA" id="ARBA00023004"/>
    </source>
</evidence>
<dbReference type="GO" id="GO:0020037">
    <property type="term" value="F:heme binding"/>
    <property type="evidence" value="ECO:0007669"/>
    <property type="project" value="InterPro"/>
</dbReference>
<dbReference type="PANTHER" id="PTHR46206:SF7">
    <property type="entry name" value="P450, PUTATIVE (EUROFUNG)-RELATED"/>
    <property type="match status" value="1"/>
</dbReference>
<keyword evidence="5 6" id="KW-0408">Iron</keyword>
<dbReference type="PRINTS" id="PR00465">
    <property type="entry name" value="EP450IV"/>
</dbReference>
<dbReference type="Proteomes" id="UP001296104">
    <property type="component" value="Unassembled WGS sequence"/>
</dbReference>
<dbReference type="CDD" id="cd11041">
    <property type="entry name" value="CYP503A1-like"/>
    <property type="match status" value="1"/>
</dbReference>
<keyword evidence="8" id="KW-0812">Transmembrane</keyword>
<comment type="cofactor">
    <cofactor evidence="1 6">
        <name>heme</name>
        <dbReference type="ChEBI" id="CHEBI:30413"/>
    </cofactor>
</comment>
<dbReference type="InterPro" id="IPR002403">
    <property type="entry name" value="Cyt_P450_E_grp-IV"/>
</dbReference>
<evidence type="ECO:0000256" key="8">
    <source>
        <dbReference type="SAM" id="Phobius"/>
    </source>
</evidence>
<dbReference type="InterPro" id="IPR017972">
    <property type="entry name" value="Cyt_P450_CS"/>
</dbReference>
<organism evidence="9 10">
    <name type="scientific">Lecanosticta acicola</name>
    <dbReference type="NCBI Taxonomy" id="111012"/>
    <lineage>
        <taxon>Eukaryota</taxon>
        <taxon>Fungi</taxon>
        <taxon>Dikarya</taxon>
        <taxon>Ascomycota</taxon>
        <taxon>Pezizomycotina</taxon>
        <taxon>Dothideomycetes</taxon>
        <taxon>Dothideomycetidae</taxon>
        <taxon>Mycosphaerellales</taxon>
        <taxon>Mycosphaerellaceae</taxon>
        <taxon>Lecanosticta</taxon>
    </lineage>
</organism>
<evidence type="ECO:0000256" key="4">
    <source>
        <dbReference type="ARBA" id="ARBA00023002"/>
    </source>
</evidence>
<evidence type="ECO:0000256" key="3">
    <source>
        <dbReference type="ARBA" id="ARBA00022723"/>
    </source>
</evidence>
<keyword evidence="3 6" id="KW-0479">Metal-binding</keyword>
<evidence type="ECO:0000256" key="6">
    <source>
        <dbReference type="PIRSR" id="PIRSR602403-1"/>
    </source>
</evidence>
<protein>
    <submittedName>
        <fullName evidence="9">Ent-kaurene oxidase</fullName>
    </submittedName>
</protein>